<sequence>MLNKYDVLTMLKKNFNENVNRNAADTDLMFNYRHALHGKVHPVLKNKPDALLFQLYIDEISLTNPIGAKKDTQKITMVYFQLEDLPDIVKSMLNSIGLVAMCHSNYLSNKLNRKKFFDPIVEDLNVLQTTGVFIPTLGDYLNFAFTVLVGDHLASNDIGGFQKNFNTGEFCRHCHVNYDQKLVPLNQISHPCRMRDQHDNIVQQIINSNNNIVLRGVVDASPLANLIGFHAVISLPNDLMHDFNEGVCGQLLMAMLKEASTKRILTYGEIESRLLSFEYGNNDKSNKPPVTRKKHLNKGKIVGTASQRMLLFKLFPIIFYDIIDRLETKEIYICLREIVSLVFACPFRKSWLSYLQSLSVRFQCLMVHLLPQLVIPKVHFVTDYAKQIEMNGPAIRHWCMRFESKHRVFKQLAVKSNNFKNILYTLSKRNQMHQCLLLSFSNYYTIVNEGYSLLEREFYTLPIHVRKLLEKYVEYIDHTTKIMEYQRLKFNHCICLGEDIDGETLFNLPQSMVYEIIKPLKERVRFLTEHHALFHGTFRNNSDQTTSDKCDDNLLDSSSQSLIEECNFAHVTTQSTGALAKNYQGDATVFDSSCNPDNVNEETSMSSKEDDNKENNDDDEESVFPNIYVVPDLPPKLQQIIQKGELNEFRSHTNVRRLLLDTIFNHVTNEYSLLYPNKDQYKSMGKAILKTLNIPKDKEIL</sequence>
<feature type="non-terminal residue" evidence="2">
    <location>
        <position position="1"/>
    </location>
</feature>
<feature type="region of interest" description="Disordered" evidence="1">
    <location>
        <begin position="591"/>
        <end position="621"/>
    </location>
</feature>
<evidence type="ECO:0000313" key="3">
    <source>
        <dbReference type="Proteomes" id="UP000663836"/>
    </source>
</evidence>
<accession>A0A819X8F9</accession>
<dbReference type="Proteomes" id="UP000663836">
    <property type="component" value="Unassembled WGS sequence"/>
</dbReference>
<dbReference type="EMBL" id="CAJOBD010009523">
    <property type="protein sequence ID" value="CAF4136875.1"/>
    <property type="molecule type" value="Genomic_DNA"/>
</dbReference>
<name>A0A819X8F9_9BILA</name>
<evidence type="ECO:0000313" key="2">
    <source>
        <dbReference type="EMBL" id="CAF4136875.1"/>
    </source>
</evidence>
<organism evidence="2 3">
    <name type="scientific">Rotaria sordida</name>
    <dbReference type="NCBI Taxonomy" id="392033"/>
    <lineage>
        <taxon>Eukaryota</taxon>
        <taxon>Metazoa</taxon>
        <taxon>Spiralia</taxon>
        <taxon>Gnathifera</taxon>
        <taxon>Rotifera</taxon>
        <taxon>Eurotatoria</taxon>
        <taxon>Bdelloidea</taxon>
        <taxon>Philodinida</taxon>
        <taxon>Philodinidae</taxon>
        <taxon>Rotaria</taxon>
    </lineage>
</organism>
<reference evidence="2" key="1">
    <citation type="submission" date="2021-02" db="EMBL/GenBank/DDBJ databases">
        <authorList>
            <person name="Nowell W R."/>
        </authorList>
    </citation>
    <scope>NUCLEOTIDE SEQUENCE</scope>
</reference>
<evidence type="ECO:0000256" key="1">
    <source>
        <dbReference type="SAM" id="MobiDB-lite"/>
    </source>
</evidence>
<protein>
    <submittedName>
        <fullName evidence="2">Uncharacterized protein</fullName>
    </submittedName>
</protein>
<proteinExistence type="predicted"/>
<dbReference type="AlphaFoldDB" id="A0A819X8F9"/>
<feature type="compositionally biased region" description="Polar residues" evidence="1">
    <location>
        <begin position="591"/>
        <end position="605"/>
    </location>
</feature>
<comment type="caution">
    <text evidence="2">The sequence shown here is derived from an EMBL/GenBank/DDBJ whole genome shotgun (WGS) entry which is preliminary data.</text>
</comment>
<dbReference type="PANTHER" id="PTHR31912">
    <property type="entry name" value="IP13529P"/>
    <property type="match status" value="1"/>
</dbReference>
<gene>
    <name evidence="2" type="ORF">JBS370_LOCUS33312</name>
</gene>
<dbReference type="PANTHER" id="PTHR31912:SF34">
    <property type="entry name" value="NOTOCHORD-RELATED PROTEIN"/>
    <property type="match status" value="1"/>
</dbReference>